<dbReference type="NCBIfam" id="TIGR01554">
    <property type="entry name" value="major_cap_HK97"/>
    <property type="match status" value="1"/>
</dbReference>
<dbReference type="AlphaFoldDB" id="A0A0F9AWL4"/>
<evidence type="ECO:0000256" key="1">
    <source>
        <dbReference type="ARBA" id="ARBA00004328"/>
    </source>
</evidence>
<dbReference type="InterPro" id="IPR024455">
    <property type="entry name" value="Phage_capsid"/>
</dbReference>
<dbReference type="EMBL" id="LAZR01040641">
    <property type="protein sequence ID" value="KKL13979.1"/>
    <property type="molecule type" value="Genomic_DNA"/>
</dbReference>
<dbReference type="InterPro" id="IPR054612">
    <property type="entry name" value="Phage_capsid-like_C"/>
</dbReference>
<reference evidence="4" key="1">
    <citation type="journal article" date="2015" name="Nature">
        <title>Complex archaea that bridge the gap between prokaryotes and eukaryotes.</title>
        <authorList>
            <person name="Spang A."/>
            <person name="Saw J.H."/>
            <person name="Jorgensen S.L."/>
            <person name="Zaremba-Niedzwiedzka K."/>
            <person name="Martijn J."/>
            <person name="Lind A.E."/>
            <person name="van Eijk R."/>
            <person name="Schleper C."/>
            <person name="Guy L."/>
            <person name="Ettema T.J."/>
        </authorList>
    </citation>
    <scope>NUCLEOTIDE SEQUENCE</scope>
</reference>
<dbReference type="Pfam" id="PF05065">
    <property type="entry name" value="Phage_capsid"/>
    <property type="match status" value="1"/>
</dbReference>
<feature type="non-terminal residue" evidence="4">
    <location>
        <position position="1"/>
    </location>
</feature>
<feature type="domain" description="Phage capsid-like C-terminal" evidence="3">
    <location>
        <begin position="24"/>
        <end position="311"/>
    </location>
</feature>
<comment type="subcellular location">
    <subcellularLocation>
        <location evidence="1">Virion</location>
    </subcellularLocation>
</comment>
<protein>
    <recommendedName>
        <fullName evidence="3">Phage capsid-like C-terminal domain-containing protein</fullName>
    </recommendedName>
</protein>
<dbReference type="Gene3D" id="3.30.2400.10">
    <property type="entry name" value="Major capsid protein gp5"/>
    <property type="match status" value="1"/>
</dbReference>
<dbReference type="SUPFAM" id="SSF56563">
    <property type="entry name" value="Major capsid protein gp5"/>
    <property type="match status" value="1"/>
</dbReference>
<comment type="caution">
    <text evidence="4">The sequence shown here is derived from an EMBL/GenBank/DDBJ whole genome shotgun (WGS) entry which is preliminary data.</text>
</comment>
<organism evidence="4">
    <name type="scientific">marine sediment metagenome</name>
    <dbReference type="NCBI Taxonomy" id="412755"/>
    <lineage>
        <taxon>unclassified sequences</taxon>
        <taxon>metagenomes</taxon>
        <taxon>ecological metagenomes</taxon>
    </lineage>
</organism>
<gene>
    <name evidence="4" type="ORF">LCGC14_2520340</name>
</gene>
<proteinExistence type="predicted"/>
<evidence type="ECO:0000256" key="2">
    <source>
        <dbReference type="ARBA" id="ARBA00022844"/>
    </source>
</evidence>
<evidence type="ECO:0000313" key="4">
    <source>
        <dbReference type="EMBL" id="KKL13979.1"/>
    </source>
</evidence>
<accession>A0A0F9AWL4</accession>
<dbReference type="GO" id="GO:0044423">
    <property type="term" value="C:virion component"/>
    <property type="evidence" value="ECO:0007669"/>
    <property type="project" value="UniProtKB-KW"/>
</dbReference>
<evidence type="ECO:0000259" key="3">
    <source>
        <dbReference type="Pfam" id="PF05065"/>
    </source>
</evidence>
<keyword evidence="2" id="KW-0946">Virion</keyword>
<sequence>DKRLMAYQEKAAGEGLEEGTDSEGGFLIPEEFRAELLKNSIEKSELMARCMAIPMQVNTIGIPYIKDTTHAGGTIHGGVKLYWVDEEGAKTKSKPSFGKITMVLHKLAGLCYASDEILSDSPISLQPLLTNAFTDAFAWTMDGALLNGTGSGQPMGILNAPAVISITAETGQGADTILFENIIKMYARMPARNKKNAVWVANEDTFPQLAVMQIAVGTGGVPVWLPAGAASGKPYDTLMGKPLIWNEHAPKLGDAGDISFLDWKEYLLGQKRGAGAGIQTASSMHFKFDTDEKAFRFTFRTDGQPWWPSPLTPRKSDSTVSPYIKIAAR</sequence>
<name>A0A0F9AWL4_9ZZZZ</name>